<dbReference type="Proteomes" id="UP000885847">
    <property type="component" value="Unassembled WGS sequence"/>
</dbReference>
<dbReference type="EMBL" id="DQWE01000321">
    <property type="protein sequence ID" value="HDI83479.1"/>
    <property type="molecule type" value="Genomic_DNA"/>
</dbReference>
<evidence type="ECO:0000256" key="1">
    <source>
        <dbReference type="ARBA" id="ARBA00011955"/>
    </source>
</evidence>
<dbReference type="PANTHER" id="PTHR30040">
    <property type="entry name" value="THIAMINE BIOSYNTHESIS LIPOPROTEIN APBE"/>
    <property type="match status" value="1"/>
</dbReference>
<keyword evidence="6 10" id="KW-0274">FAD</keyword>
<evidence type="ECO:0000313" key="12">
    <source>
        <dbReference type="EMBL" id="HDI83479.1"/>
    </source>
</evidence>
<accession>A0A7C0ZE40</accession>
<evidence type="ECO:0000256" key="4">
    <source>
        <dbReference type="ARBA" id="ARBA00022679"/>
    </source>
</evidence>
<dbReference type="Pfam" id="PF02424">
    <property type="entry name" value="ApbE"/>
    <property type="match status" value="1"/>
</dbReference>
<dbReference type="PANTHER" id="PTHR30040:SF2">
    <property type="entry name" value="FAD:PROTEIN FMN TRANSFERASE"/>
    <property type="match status" value="1"/>
</dbReference>
<evidence type="ECO:0000256" key="3">
    <source>
        <dbReference type="ARBA" id="ARBA00022630"/>
    </source>
</evidence>
<keyword evidence="3 10" id="KW-0285">Flavoprotein</keyword>
<evidence type="ECO:0000256" key="2">
    <source>
        <dbReference type="ARBA" id="ARBA00016337"/>
    </source>
</evidence>
<feature type="binding site" evidence="11">
    <location>
        <position position="156"/>
    </location>
    <ligand>
        <name>Mg(2+)</name>
        <dbReference type="ChEBI" id="CHEBI:18420"/>
    </ligand>
</feature>
<dbReference type="GO" id="GO:0016740">
    <property type="term" value="F:transferase activity"/>
    <property type="evidence" value="ECO:0007669"/>
    <property type="project" value="UniProtKB-UniRule"/>
</dbReference>
<feature type="binding site" evidence="11">
    <location>
        <position position="271"/>
    </location>
    <ligand>
        <name>Mg(2+)</name>
        <dbReference type="ChEBI" id="CHEBI:18420"/>
    </ligand>
</feature>
<dbReference type="EC" id="2.7.1.180" evidence="1 10"/>
<dbReference type="Gene3D" id="3.10.520.10">
    <property type="entry name" value="ApbE-like domains"/>
    <property type="match status" value="1"/>
</dbReference>
<reference evidence="12" key="1">
    <citation type="journal article" date="2020" name="mSystems">
        <title>Genome- and Community-Level Interaction Insights into Carbon Utilization and Element Cycling Functions of Hydrothermarchaeota in Hydrothermal Sediment.</title>
        <authorList>
            <person name="Zhou Z."/>
            <person name="Liu Y."/>
            <person name="Xu W."/>
            <person name="Pan J."/>
            <person name="Luo Z.H."/>
            <person name="Li M."/>
        </authorList>
    </citation>
    <scope>NUCLEOTIDE SEQUENCE [LARGE SCALE GENOMIC DNA]</scope>
    <source>
        <strain evidence="12">HyVt-102</strain>
    </source>
</reference>
<evidence type="ECO:0000256" key="7">
    <source>
        <dbReference type="ARBA" id="ARBA00022842"/>
    </source>
</evidence>
<comment type="similarity">
    <text evidence="10">Belongs to the ApbE family.</text>
</comment>
<keyword evidence="7 10" id="KW-0460">Magnesium</keyword>
<dbReference type="PIRSF" id="PIRSF006268">
    <property type="entry name" value="ApbE"/>
    <property type="match status" value="1"/>
</dbReference>
<comment type="catalytic activity">
    <reaction evidence="9 10">
        <text>L-threonyl-[protein] + FAD = FMN-L-threonyl-[protein] + AMP + H(+)</text>
        <dbReference type="Rhea" id="RHEA:36847"/>
        <dbReference type="Rhea" id="RHEA-COMP:11060"/>
        <dbReference type="Rhea" id="RHEA-COMP:11061"/>
        <dbReference type="ChEBI" id="CHEBI:15378"/>
        <dbReference type="ChEBI" id="CHEBI:30013"/>
        <dbReference type="ChEBI" id="CHEBI:57692"/>
        <dbReference type="ChEBI" id="CHEBI:74257"/>
        <dbReference type="ChEBI" id="CHEBI:456215"/>
        <dbReference type="EC" id="2.7.1.180"/>
    </reaction>
</comment>
<dbReference type="InterPro" id="IPR003374">
    <property type="entry name" value="ApbE-like_sf"/>
</dbReference>
<keyword evidence="5 10" id="KW-0479">Metal-binding</keyword>
<evidence type="ECO:0000256" key="8">
    <source>
        <dbReference type="ARBA" id="ARBA00031306"/>
    </source>
</evidence>
<evidence type="ECO:0000256" key="6">
    <source>
        <dbReference type="ARBA" id="ARBA00022827"/>
    </source>
</evidence>
<protein>
    <recommendedName>
        <fullName evidence="2 10">FAD:protein FMN transferase</fullName>
        <ecNumber evidence="1 10">2.7.1.180</ecNumber>
    </recommendedName>
    <alternativeName>
        <fullName evidence="8 10">Flavin transferase</fullName>
    </alternativeName>
</protein>
<sequence length="305" mass="33985">MKSWIKYLIVTGIIIVLLVAGSLRSRSYEAEWFAFDTVVRVKILSRNPRRASGCINEIKSAFAYLDSVGSNLIDRPTYSPVLAEILKEALFVSEQTDGAFDPSIGIIEREWERFKKPILPDSMKIVSLLKYVDYKKIRIRNDTILPGEGQVIDLGGIAKGFALDTARAIIEKYDIKSGLVYAGGDIMLVGGKGKHSWKIGVKNPRDPEGVIDTLLLKDCAVATSGDYERYFIIDGKRYHHILNPETGYPAKGLVSVTCIHNKGMLADAYATAIFVLGKEKGIEFAKKNKIRVELIDSSLKIIKIW</sequence>
<evidence type="ECO:0000256" key="11">
    <source>
        <dbReference type="PIRSR" id="PIRSR006268-2"/>
    </source>
</evidence>
<gene>
    <name evidence="12" type="ORF">ENF18_06790</name>
</gene>
<keyword evidence="4 10" id="KW-0808">Transferase</keyword>
<comment type="caution">
    <text evidence="12">The sequence shown here is derived from an EMBL/GenBank/DDBJ whole genome shotgun (WGS) entry which is preliminary data.</text>
</comment>
<evidence type="ECO:0000256" key="10">
    <source>
        <dbReference type="PIRNR" id="PIRNR006268"/>
    </source>
</evidence>
<dbReference type="GO" id="GO:0046872">
    <property type="term" value="F:metal ion binding"/>
    <property type="evidence" value="ECO:0007669"/>
    <property type="project" value="UniProtKB-UniRule"/>
</dbReference>
<evidence type="ECO:0000256" key="9">
    <source>
        <dbReference type="ARBA" id="ARBA00048540"/>
    </source>
</evidence>
<organism evidence="12">
    <name type="scientific">candidate division WOR-3 bacterium</name>
    <dbReference type="NCBI Taxonomy" id="2052148"/>
    <lineage>
        <taxon>Bacteria</taxon>
        <taxon>Bacteria division WOR-3</taxon>
    </lineage>
</organism>
<dbReference type="SUPFAM" id="SSF143631">
    <property type="entry name" value="ApbE-like"/>
    <property type="match status" value="1"/>
</dbReference>
<evidence type="ECO:0000256" key="5">
    <source>
        <dbReference type="ARBA" id="ARBA00022723"/>
    </source>
</evidence>
<comment type="cofactor">
    <cofactor evidence="11">
        <name>Mg(2+)</name>
        <dbReference type="ChEBI" id="CHEBI:18420"/>
    </cofactor>
    <cofactor evidence="11">
        <name>Mn(2+)</name>
        <dbReference type="ChEBI" id="CHEBI:29035"/>
    </cofactor>
    <text evidence="11">Magnesium. Can also use manganese.</text>
</comment>
<dbReference type="InterPro" id="IPR024932">
    <property type="entry name" value="ApbE"/>
</dbReference>
<dbReference type="AlphaFoldDB" id="A0A7C0ZE40"/>
<proteinExistence type="inferred from homology"/>
<feature type="binding site" evidence="11">
    <location>
        <position position="267"/>
    </location>
    <ligand>
        <name>Mg(2+)</name>
        <dbReference type="ChEBI" id="CHEBI:18420"/>
    </ligand>
</feature>
<name>A0A7C0ZE40_UNCW3</name>